<dbReference type="GeneID" id="30981638"/>
<sequence length="55" mass="5583">MISLNGLIPTASPISTKPSGDMTHPPPITRPSTASSPPICGEAPEIASELSLTGR</sequence>
<accession>A0A1E4SKA3</accession>
<proteinExistence type="predicted"/>
<feature type="region of interest" description="Disordered" evidence="1">
    <location>
        <begin position="1"/>
        <end position="55"/>
    </location>
</feature>
<dbReference type="Proteomes" id="UP000094285">
    <property type="component" value="Unassembled WGS sequence"/>
</dbReference>
<reference evidence="3" key="1">
    <citation type="submission" date="2016-05" db="EMBL/GenBank/DDBJ databases">
        <title>Comparative genomics of biotechnologically important yeasts.</title>
        <authorList>
            <consortium name="DOE Joint Genome Institute"/>
            <person name="Riley R."/>
            <person name="Haridas S."/>
            <person name="Wolfe K.H."/>
            <person name="Lopes M.R."/>
            <person name="Hittinger C.T."/>
            <person name="Goker M."/>
            <person name="Salamov A."/>
            <person name="Wisecaver J."/>
            <person name="Long T.M."/>
            <person name="Aerts A.L."/>
            <person name="Barry K."/>
            <person name="Choi C."/>
            <person name="Clum A."/>
            <person name="Coughlan A.Y."/>
            <person name="Deshpande S."/>
            <person name="Douglass A.P."/>
            <person name="Hanson S.J."/>
            <person name="Klenk H.-P."/>
            <person name="Labutti K."/>
            <person name="Lapidus A."/>
            <person name="Lindquist E."/>
            <person name="Lipzen A."/>
            <person name="Meier-Kolthoff J.P."/>
            <person name="Ohm R.A."/>
            <person name="Otillar R.P."/>
            <person name="Pangilinan J."/>
            <person name="Peng Y."/>
            <person name="Rokas A."/>
            <person name="Rosa C.A."/>
            <person name="Scheuner C."/>
            <person name="Sibirny A.A."/>
            <person name="Slot J.C."/>
            <person name="Stielow J.B."/>
            <person name="Sun H."/>
            <person name="Kurtzman C.P."/>
            <person name="Blackwell M."/>
            <person name="Grigoriev I.V."/>
            <person name="Jeffries T.W."/>
        </authorList>
    </citation>
    <scope>NUCLEOTIDE SEQUENCE [LARGE SCALE GENOMIC DNA]</scope>
    <source>
        <strain evidence="3">NRRL Y-17324</strain>
    </source>
</reference>
<name>A0A1E4SKA3_9ASCO</name>
<dbReference type="RefSeq" id="XP_020064989.1">
    <property type="nucleotide sequence ID" value="XM_020207501.1"/>
</dbReference>
<evidence type="ECO:0000256" key="1">
    <source>
        <dbReference type="SAM" id="MobiDB-lite"/>
    </source>
</evidence>
<organism evidence="2 3">
    <name type="scientific">Suhomyces tanzawaensis NRRL Y-17324</name>
    <dbReference type="NCBI Taxonomy" id="984487"/>
    <lineage>
        <taxon>Eukaryota</taxon>
        <taxon>Fungi</taxon>
        <taxon>Dikarya</taxon>
        <taxon>Ascomycota</taxon>
        <taxon>Saccharomycotina</taxon>
        <taxon>Pichiomycetes</taxon>
        <taxon>Debaryomycetaceae</taxon>
        <taxon>Suhomyces</taxon>
    </lineage>
</organism>
<dbReference type="AlphaFoldDB" id="A0A1E4SKA3"/>
<protein>
    <submittedName>
        <fullName evidence="2">Uncharacterized protein</fullName>
    </submittedName>
</protein>
<gene>
    <name evidence="2" type="ORF">CANTADRAFT_25685</name>
</gene>
<evidence type="ECO:0000313" key="2">
    <source>
        <dbReference type="EMBL" id="ODV79867.1"/>
    </source>
</evidence>
<keyword evidence="3" id="KW-1185">Reference proteome</keyword>
<evidence type="ECO:0000313" key="3">
    <source>
        <dbReference type="Proteomes" id="UP000094285"/>
    </source>
</evidence>
<dbReference type="EMBL" id="KV453911">
    <property type="protein sequence ID" value="ODV79867.1"/>
    <property type="molecule type" value="Genomic_DNA"/>
</dbReference>